<dbReference type="InterPro" id="IPR036388">
    <property type="entry name" value="WH-like_DNA-bd_sf"/>
</dbReference>
<dbReference type="SUPFAM" id="SSF46785">
    <property type="entry name" value="Winged helix' DNA-binding domain"/>
    <property type="match status" value="1"/>
</dbReference>
<name>A0A284VLR7_9EURY</name>
<dbReference type="Gene3D" id="1.10.10.10">
    <property type="entry name" value="Winged helix-like DNA-binding domain superfamily/Winged helix DNA-binding domain"/>
    <property type="match status" value="1"/>
</dbReference>
<dbReference type="Pfam" id="PF14947">
    <property type="entry name" value="HTH_45"/>
    <property type="match status" value="1"/>
</dbReference>
<feature type="domain" description="ArnR1-like winged helix-turn-helix" evidence="1">
    <location>
        <begin position="2"/>
        <end position="72"/>
    </location>
</feature>
<dbReference type="AlphaFoldDB" id="A0A284VLR7"/>
<sequence>MKRSRLEIIIDILKVCGEETKKTSIIYKTNLNFIVTEKYLNILVNKKWVEKTENAYRITSEGRTFLNKAIEVNLPSELI</sequence>
<keyword evidence="3" id="KW-1185">Reference proteome</keyword>
<dbReference type="InterPro" id="IPR036390">
    <property type="entry name" value="WH_DNA-bd_sf"/>
</dbReference>
<dbReference type="Proteomes" id="UP000218615">
    <property type="component" value="Unassembled WGS sequence"/>
</dbReference>
<dbReference type="OrthoDB" id="140255at2157"/>
<evidence type="ECO:0000259" key="1">
    <source>
        <dbReference type="Pfam" id="PF14947"/>
    </source>
</evidence>
<dbReference type="EMBL" id="FZMP01000080">
    <property type="protein sequence ID" value="SNQ60226.1"/>
    <property type="molecule type" value="Genomic_DNA"/>
</dbReference>
<proteinExistence type="predicted"/>
<reference evidence="3" key="1">
    <citation type="submission" date="2017-06" db="EMBL/GenBank/DDBJ databases">
        <authorList>
            <person name="Cremers G."/>
        </authorList>
    </citation>
    <scope>NUCLEOTIDE SEQUENCE [LARGE SCALE GENOMIC DNA]</scope>
</reference>
<evidence type="ECO:0000313" key="2">
    <source>
        <dbReference type="EMBL" id="SNQ60226.1"/>
    </source>
</evidence>
<dbReference type="InterPro" id="IPR038723">
    <property type="entry name" value="ArnR1-like_HTH"/>
</dbReference>
<protein>
    <submittedName>
        <fullName evidence="2">Putative transcriptional regulator</fullName>
    </submittedName>
</protein>
<gene>
    <name evidence="2" type="ORF">MNV_1700004</name>
</gene>
<organism evidence="2 3">
    <name type="scientific">Candidatus Methanoperedens nitratireducens</name>
    <dbReference type="NCBI Taxonomy" id="1392998"/>
    <lineage>
        <taxon>Archaea</taxon>
        <taxon>Methanobacteriati</taxon>
        <taxon>Methanobacteriota</taxon>
        <taxon>Stenosarchaea group</taxon>
        <taxon>Methanomicrobia</taxon>
        <taxon>Methanosarcinales</taxon>
        <taxon>ANME-2 cluster</taxon>
        <taxon>Candidatus Methanoperedentaceae</taxon>
        <taxon>Candidatus Methanoperedens</taxon>
    </lineage>
</organism>
<evidence type="ECO:0000313" key="3">
    <source>
        <dbReference type="Proteomes" id="UP000218615"/>
    </source>
</evidence>
<dbReference type="RefSeq" id="WP_096204488.1">
    <property type="nucleotide sequence ID" value="NZ_FZMP01000080.1"/>
</dbReference>
<accession>A0A284VLR7</accession>